<feature type="non-terminal residue" evidence="5">
    <location>
        <position position="1"/>
    </location>
</feature>
<name>A0A150U2S5_SORCE</name>
<dbReference type="EMBL" id="JEME01000112">
    <property type="protein sequence ID" value="KYG11176.1"/>
    <property type="molecule type" value="Genomic_DNA"/>
</dbReference>
<dbReference type="Proteomes" id="UP000075502">
    <property type="component" value="Unassembled WGS sequence"/>
</dbReference>
<sequence>EAAATEPGDGPVPQPPDPPKPPRGRGGRAPLPRDLPREERVIQVPEAERACEHCGETKQCIGYRTSEVLEFVPAQFRIIEEKREKLACPACPEEGVVTAASEKVMDRGRPGPGLLAHILVHKYHDSTPLYRQTQQYERSGVSLSPSTLGDWAAFGVDVLTPVADRIFERVVGAFYLHVDDTGLRVLDRDHPNGVKRGHVWSFAARVDDGTKLVAFRYAPDWSSKRPAVMLAGFCGYMQGDGYAGYDAMEDEDGAPVVPDERRLGCGMHIRAKFEKAAKSGDARAAIALSYFKTIYRVEAACKAEGLGPNARKERRDEQSLGAVDELYRWIRELHPRLVPKTPLYEATRYALGQEAAWRRCFTDGRFEIDNGEAERSLRRISIGRKNYLFAGSDKGAERLARAYTVFGSCQLNGIDPLAWATDVIGKLQAGWPLSRLDEL</sequence>
<evidence type="ECO:0000313" key="5">
    <source>
        <dbReference type="EMBL" id="KYG11176.1"/>
    </source>
</evidence>
<dbReference type="InterPro" id="IPR039552">
    <property type="entry name" value="IS66_C"/>
</dbReference>
<feature type="domain" description="Transposase IS66 zinc-finger binding" evidence="3">
    <location>
        <begin position="48"/>
        <end position="91"/>
    </location>
</feature>
<evidence type="ECO:0000256" key="1">
    <source>
        <dbReference type="SAM" id="MobiDB-lite"/>
    </source>
</evidence>
<accession>A0A150U2S5</accession>
<gene>
    <name evidence="5" type="ORF">BE21_08425</name>
</gene>
<feature type="domain" description="Transposase IS66 C-terminal" evidence="4">
    <location>
        <begin position="405"/>
        <end position="439"/>
    </location>
</feature>
<feature type="domain" description="Transposase IS66 central" evidence="2">
    <location>
        <begin position="108"/>
        <end position="397"/>
    </location>
</feature>
<dbReference type="InterPro" id="IPR004291">
    <property type="entry name" value="Transposase_IS66_central"/>
</dbReference>
<comment type="caution">
    <text evidence="5">The sequence shown here is derived from an EMBL/GenBank/DDBJ whole genome shotgun (WGS) entry which is preliminary data.</text>
</comment>
<dbReference type="AlphaFoldDB" id="A0A150U2S5"/>
<evidence type="ECO:0000259" key="2">
    <source>
        <dbReference type="Pfam" id="PF03050"/>
    </source>
</evidence>
<dbReference type="NCBIfam" id="NF033517">
    <property type="entry name" value="transpos_IS66"/>
    <property type="match status" value="1"/>
</dbReference>
<evidence type="ECO:0000313" key="6">
    <source>
        <dbReference type="Proteomes" id="UP000075502"/>
    </source>
</evidence>
<protein>
    <submittedName>
        <fullName evidence="5">Transposase</fullName>
    </submittedName>
</protein>
<evidence type="ECO:0000259" key="3">
    <source>
        <dbReference type="Pfam" id="PF13005"/>
    </source>
</evidence>
<evidence type="ECO:0000259" key="4">
    <source>
        <dbReference type="Pfam" id="PF13817"/>
    </source>
</evidence>
<dbReference type="PANTHER" id="PTHR33678">
    <property type="entry name" value="BLL1576 PROTEIN"/>
    <property type="match status" value="1"/>
</dbReference>
<feature type="region of interest" description="Disordered" evidence="1">
    <location>
        <begin position="1"/>
        <end position="38"/>
    </location>
</feature>
<proteinExistence type="predicted"/>
<dbReference type="PANTHER" id="PTHR33678:SF1">
    <property type="entry name" value="BLL1576 PROTEIN"/>
    <property type="match status" value="1"/>
</dbReference>
<reference evidence="5 6" key="1">
    <citation type="submission" date="2014-02" db="EMBL/GenBank/DDBJ databases">
        <title>The small core and large imbalanced accessory genome model reveals a collaborative survival strategy of Sorangium cellulosum strains in nature.</title>
        <authorList>
            <person name="Han K."/>
            <person name="Peng R."/>
            <person name="Blom J."/>
            <person name="Li Y.-Z."/>
        </authorList>
    </citation>
    <scope>NUCLEOTIDE SEQUENCE [LARGE SCALE GENOMIC DNA]</scope>
    <source>
        <strain evidence="5 6">So0007-03</strain>
    </source>
</reference>
<dbReference type="InterPro" id="IPR052344">
    <property type="entry name" value="Transposase-related"/>
</dbReference>
<feature type="compositionally biased region" description="Pro residues" evidence="1">
    <location>
        <begin position="10"/>
        <end position="21"/>
    </location>
</feature>
<organism evidence="5 6">
    <name type="scientific">Sorangium cellulosum</name>
    <name type="common">Polyangium cellulosum</name>
    <dbReference type="NCBI Taxonomy" id="56"/>
    <lineage>
        <taxon>Bacteria</taxon>
        <taxon>Pseudomonadati</taxon>
        <taxon>Myxococcota</taxon>
        <taxon>Polyangia</taxon>
        <taxon>Polyangiales</taxon>
        <taxon>Polyangiaceae</taxon>
        <taxon>Sorangium</taxon>
    </lineage>
</organism>
<dbReference type="Pfam" id="PF13005">
    <property type="entry name" value="zf-IS66"/>
    <property type="match status" value="1"/>
</dbReference>
<dbReference type="InterPro" id="IPR024474">
    <property type="entry name" value="Znf_dom_IS66"/>
</dbReference>
<dbReference type="Pfam" id="PF13817">
    <property type="entry name" value="DDE_Tnp_IS66_C"/>
    <property type="match status" value="1"/>
</dbReference>
<feature type="non-terminal residue" evidence="5">
    <location>
        <position position="439"/>
    </location>
</feature>
<dbReference type="Pfam" id="PF03050">
    <property type="entry name" value="DDE_Tnp_IS66"/>
    <property type="match status" value="1"/>
</dbReference>